<sequence length="359" mass="36163">MTLHKPSRRRRTALGSAMAAVLAAATLAALPASSSTAANIGVASDATARLAVNLAEDLGEDATAGSYLGTNGELVVTVTSDAAAAEVRAAGAVPEKVEYSAEELAAVTAALEAGAKIPGTAWATDPVTNQVVVSLDETVSRAERAQVERVTARYGDAVRVETVAGEFTPTIAGGQAIYRSGARCSLGFNARSSSGVYYAITAGHCGSTGSVWYSNSGLTSRIGAMSGSSFPGNDYAVIRYDGSVTPEGSVYLYGAGYQDITSAGTPVVGQTVRRSGSTTGVRSGTVTALNATVNYAQGSVYGLIRTSVCAEPGDSGGSLFAGTTAYGITSGGSGNCSTGGTTYFQPVTEPLSVYGLSVF</sequence>
<evidence type="ECO:0000256" key="1">
    <source>
        <dbReference type="ARBA" id="ARBA00007664"/>
    </source>
</evidence>
<proteinExistence type="inferred from homology"/>
<dbReference type="GO" id="GO:0005576">
    <property type="term" value="C:extracellular region"/>
    <property type="evidence" value="ECO:0007669"/>
    <property type="project" value="InterPro"/>
</dbReference>
<feature type="active site" description="Charge relay system" evidence="8">
    <location>
        <position position="234"/>
    </location>
</feature>
<dbReference type="InterPro" id="IPR043504">
    <property type="entry name" value="Peptidase_S1_PA_chymotrypsin"/>
</dbReference>
<name>A0A852ZZU0_9ACTN</name>
<dbReference type="EC" id="3.4.21.-" evidence="13"/>
<evidence type="ECO:0000256" key="5">
    <source>
        <dbReference type="ARBA" id="ARBA00022825"/>
    </source>
</evidence>
<accession>A0A852ZZU0</accession>
<feature type="active site" description="Charge relay system" evidence="8">
    <location>
        <position position="315"/>
    </location>
</feature>
<feature type="disulfide bond" evidence="9">
    <location>
        <begin position="309"/>
        <end position="336"/>
    </location>
</feature>
<dbReference type="PROSITE" id="PS00135">
    <property type="entry name" value="TRYPSIN_SER"/>
    <property type="match status" value="1"/>
</dbReference>
<dbReference type="Pfam" id="PF00089">
    <property type="entry name" value="Trypsin"/>
    <property type="match status" value="1"/>
</dbReference>
<dbReference type="PIRSF" id="PIRSF001134">
    <property type="entry name" value="Streptogrisin"/>
    <property type="match status" value="1"/>
</dbReference>
<organism evidence="13 14">
    <name type="scientific">Allostreptomyces psammosilenae</name>
    <dbReference type="NCBI Taxonomy" id="1892865"/>
    <lineage>
        <taxon>Bacteria</taxon>
        <taxon>Bacillati</taxon>
        <taxon>Actinomycetota</taxon>
        <taxon>Actinomycetes</taxon>
        <taxon>Kitasatosporales</taxon>
        <taxon>Streptomycetaceae</taxon>
        <taxon>Allostreptomyces</taxon>
    </lineage>
</organism>
<reference evidence="13 14" key="1">
    <citation type="submission" date="2020-07" db="EMBL/GenBank/DDBJ databases">
        <title>Sequencing the genomes of 1000 actinobacteria strains.</title>
        <authorList>
            <person name="Klenk H.-P."/>
        </authorList>
    </citation>
    <scope>NUCLEOTIDE SEQUENCE [LARGE SCALE GENOMIC DNA]</scope>
    <source>
        <strain evidence="13 14">DSM 42178</strain>
    </source>
</reference>
<feature type="domain" description="Peptidase S1A alpha-lytic prodomain" evidence="12">
    <location>
        <begin position="99"/>
        <end position="151"/>
    </location>
</feature>
<keyword evidence="2" id="KW-0645">Protease</keyword>
<dbReference type="InterPro" id="IPR009003">
    <property type="entry name" value="Peptidase_S1_PA"/>
</dbReference>
<gene>
    <name evidence="13" type="ORF">FHU37_004300</name>
</gene>
<dbReference type="Gene3D" id="2.40.10.10">
    <property type="entry name" value="Trypsin-like serine proteases"/>
    <property type="match status" value="2"/>
</dbReference>
<dbReference type="RefSeq" id="WP_312892711.1">
    <property type="nucleotide sequence ID" value="NZ_JACBZD010000001.1"/>
</dbReference>
<feature type="chain" id="PRO_5032472240" evidence="10">
    <location>
        <begin position="38"/>
        <end position="359"/>
    </location>
</feature>
<dbReference type="InterPro" id="IPR018114">
    <property type="entry name" value="TRYPSIN_HIS"/>
</dbReference>
<evidence type="ECO:0000256" key="3">
    <source>
        <dbReference type="ARBA" id="ARBA00022729"/>
    </source>
</evidence>
<dbReference type="EMBL" id="JACBZD010000001">
    <property type="protein sequence ID" value="NYI07357.1"/>
    <property type="molecule type" value="Genomic_DNA"/>
</dbReference>
<dbReference type="InterPro" id="IPR033116">
    <property type="entry name" value="TRYPSIN_SER"/>
</dbReference>
<keyword evidence="14" id="KW-1185">Reference proteome</keyword>
<feature type="active site" description="Charge relay system" evidence="8">
    <location>
        <position position="204"/>
    </location>
</feature>
<evidence type="ECO:0000256" key="9">
    <source>
        <dbReference type="PIRSR" id="PIRSR001134-2"/>
    </source>
</evidence>
<keyword evidence="4 13" id="KW-0378">Hydrolase</keyword>
<dbReference type="PRINTS" id="PR00861">
    <property type="entry name" value="ALYTICPTASE"/>
</dbReference>
<dbReference type="InterPro" id="IPR001254">
    <property type="entry name" value="Trypsin_dom"/>
</dbReference>
<feature type="signal peptide" evidence="10">
    <location>
        <begin position="1"/>
        <end position="37"/>
    </location>
</feature>
<comment type="caution">
    <text evidence="13">The sequence shown here is derived from an EMBL/GenBank/DDBJ whole genome shotgun (WGS) entry which is preliminary data.</text>
</comment>
<dbReference type="PROSITE" id="PS00134">
    <property type="entry name" value="TRYPSIN_HIS"/>
    <property type="match status" value="1"/>
</dbReference>
<dbReference type="GO" id="GO:0004252">
    <property type="term" value="F:serine-type endopeptidase activity"/>
    <property type="evidence" value="ECO:0007669"/>
    <property type="project" value="InterPro"/>
</dbReference>
<feature type="domain" description="Peptidase S1" evidence="11">
    <location>
        <begin position="183"/>
        <end position="348"/>
    </location>
</feature>
<dbReference type="GO" id="GO:0006508">
    <property type="term" value="P:proteolysis"/>
    <property type="evidence" value="ECO:0007669"/>
    <property type="project" value="UniProtKB-KW"/>
</dbReference>
<protein>
    <submittedName>
        <fullName evidence="13">Streptogrisin D</fullName>
        <ecNumber evidence="13">3.4.21.-</ecNumber>
    </submittedName>
</protein>
<comment type="similarity">
    <text evidence="1">Belongs to the peptidase S1 family.</text>
</comment>
<dbReference type="InterPro" id="IPR004236">
    <property type="entry name" value="Pept_S1_alpha_lytic"/>
</dbReference>
<keyword evidence="5" id="KW-0720">Serine protease</keyword>
<dbReference type="AlphaFoldDB" id="A0A852ZZU0"/>
<evidence type="ECO:0000313" key="14">
    <source>
        <dbReference type="Proteomes" id="UP000567795"/>
    </source>
</evidence>
<evidence type="ECO:0000256" key="2">
    <source>
        <dbReference type="ARBA" id="ARBA00022670"/>
    </source>
</evidence>
<keyword evidence="7 9" id="KW-1015">Disulfide bond</keyword>
<dbReference type="InterPro" id="IPR001316">
    <property type="entry name" value="Pept_S1A_streptogrisin"/>
</dbReference>
<evidence type="ECO:0000259" key="12">
    <source>
        <dbReference type="Pfam" id="PF02983"/>
    </source>
</evidence>
<evidence type="ECO:0000256" key="10">
    <source>
        <dbReference type="SAM" id="SignalP"/>
    </source>
</evidence>
<evidence type="ECO:0000259" key="11">
    <source>
        <dbReference type="Pfam" id="PF00089"/>
    </source>
</evidence>
<dbReference type="SUPFAM" id="SSF50494">
    <property type="entry name" value="Trypsin-like serine proteases"/>
    <property type="match status" value="1"/>
</dbReference>
<dbReference type="Proteomes" id="UP000567795">
    <property type="component" value="Unassembled WGS sequence"/>
</dbReference>
<evidence type="ECO:0000313" key="13">
    <source>
        <dbReference type="EMBL" id="NYI07357.1"/>
    </source>
</evidence>
<evidence type="ECO:0000256" key="4">
    <source>
        <dbReference type="ARBA" id="ARBA00022801"/>
    </source>
</evidence>
<dbReference type="Pfam" id="PF02983">
    <property type="entry name" value="Pro_Al_protease"/>
    <property type="match status" value="1"/>
</dbReference>
<dbReference type="PROSITE" id="PS51318">
    <property type="entry name" value="TAT"/>
    <property type="match status" value="1"/>
</dbReference>
<keyword evidence="6" id="KW-0865">Zymogen</keyword>
<evidence type="ECO:0000256" key="7">
    <source>
        <dbReference type="ARBA" id="ARBA00023157"/>
    </source>
</evidence>
<evidence type="ECO:0000256" key="6">
    <source>
        <dbReference type="ARBA" id="ARBA00023145"/>
    </source>
</evidence>
<dbReference type="CDD" id="cd21112">
    <property type="entry name" value="alphaLP-like"/>
    <property type="match status" value="1"/>
</dbReference>
<keyword evidence="3 10" id="KW-0732">Signal</keyword>
<feature type="disulfide bond" evidence="9">
    <location>
        <begin position="184"/>
        <end position="205"/>
    </location>
</feature>
<dbReference type="InterPro" id="IPR006311">
    <property type="entry name" value="TAT_signal"/>
</dbReference>
<evidence type="ECO:0000256" key="8">
    <source>
        <dbReference type="PIRSR" id="PIRSR001134-1"/>
    </source>
</evidence>